<reference evidence="1 2" key="1">
    <citation type="journal article" date="2023" name="J. Hered.">
        <title>Chromosome-level genome of the wood stork (Mycteria americana) provides insight into avian chromosome evolution.</title>
        <authorList>
            <person name="Flamio R. Jr."/>
            <person name="Ramstad K.M."/>
        </authorList>
    </citation>
    <scope>NUCLEOTIDE SEQUENCE [LARGE SCALE GENOMIC DNA]</scope>
    <source>
        <strain evidence="1">JAX WOST 10</strain>
    </source>
</reference>
<evidence type="ECO:0000313" key="1">
    <source>
        <dbReference type="EMBL" id="KAK4828810.1"/>
    </source>
</evidence>
<proteinExistence type="predicted"/>
<sequence length="263" mass="29657">MEVYGEGDIYVQPMEDLTLEQDLWPCGEKPMLEQVSWQDCDPVRDPCWSSTFLKDCTPWEGPTLEQFVKNCSRWEGPMLEKFVEDCLLGVRPHAGAGEECEGTGAAETMCNKLTITPIPGHGNQDRFLLTGKKRQTPHPSTRRGRRIQVTTASQLSPWECYGANPPGRHCETHEGQKSDWKQPRAEGDCLGSSFAGKNLSILVDSKRNMSQQCVLVVKMANKVLSCISRILVKRSSKVVLPLYMALVKLNMEYCVQCPQYKRD</sequence>
<gene>
    <name evidence="1" type="ORF">QYF61_000867</name>
</gene>
<evidence type="ECO:0000313" key="2">
    <source>
        <dbReference type="Proteomes" id="UP001333110"/>
    </source>
</evidence>
<name>A0AAN7NMQ6_MYCAM</name>
<comment type="caution">
    <text evidence="1">The sequence shown here is derived from an EMBL/GenBank/DDBJ whole genome shotgun (WGS) entry which is preliminary data.</text>
</comment>
<dbReference type="AlphaFoldDB" id="A0AAN7NMQ6"/>
<accession>A0AAN7NMQ6</accession>
<keyword evidence="2" id="KW-1185">Reference proteome</keyword>
<dbReference type="EMBL" id="JAUNZN010000001">
    <property type="protein sequence ID" value="KAK4828810.1"/>
    <property type="molecule type" value="Genomic_DNA"/>
</dbReference>
<dbReference type="Proteomes" id="UP001333110">
    <property type="component" value="Unassembled WGS sequence"/>
</dbReference>
<organism evidence="1 2">
    <name type="scientific">Mycteria americana</name>
    <name type="common">Wood stork</name>
    <dbReference type="NCBI Taxonomy" id="33587"/>
    <lineage>
        <taxon>Eukaryota</taxon>
        <taxon>Metazoa</taxon>
        <taxon>Chordata</taxon>
        <taxon>Craniata</taxon>
        <taxon>Vertebrata</taxon>
        <taxon>Euteleostomi</taxon>
        <taxon>Archelosauria</taxon>
        <taxon>Archosauria</taxon>
        <taxon>Dinosauria</taxon>
        <taxon>Saurischia</taxon>
        <taxon>Theropoda</taxon>
        <taxon>Coelurosauria</taxon>
        <taxon>Aves</taxon>
        <taxon>Neognathae</taxon>
        <taxon>Neoaves</taxon>
        <taxon>Aequornithes</taxon>
        <taxon>Ciconiiformes</taxon>
        <taxon>Ciconiidae</taxon>
        <taxon>Mycteria</taxon>
    </lineage>
</organism>
<protein>
    <submittedName>
        <fullName evidence="1">Uncharacterized protein</fullName>
    </submittedName>
</protein>